<accession>A0A131XS10</accession>
<dbReference type="InterPro" id="IPR050895">
    <property type="entry name" value="XK-related_scramblase"/>
</dbReference>
<keyword evidence="1" id="KW-1133">Transmembrane helix</keyword>
<keyword evidence="1" id="KW-0472">Membrane</keyword>
<dbReference type="GO" id="GO:0043652">
    <property type="term" value="P:engulfment of apoptotic cell"/>
    <property type="evidence" value="ECO:0007669"/>
    <property type="project" value="TreeGrafter"/>
</dbReference>
<keyword evidence="1" id="KW-0812">Transmembrane</keyword>
<feature type="transmembrane region" description="Helical" evidence="1">
    <location>
        <begin position="446"/>
        <end position="464"/>
    </location>
</feature>
<organism evidence="2">
    <name type="scientific">Ixodes ricinus</name>
    <name type="common">Common tick</name>
    <name type="synonym">Acarus ricinus</name>
    <dbReference type="NCBI Taxonomy" id="34613"/>
    <lineage>
        <taxon>Eukaryota</taxon>
        <taxon>Metazoa</taxon>
        <taxon>Ecdysozoa</taxon>
        <taxon>Arthropoda</taxon>
        <taxon>Chelicerata</taxon>
        <taxon>Arachnida</taxon>
        <taxon>Acari</taxon>
        <taxon>Parasitiformes</taxon>
        <taxon>Ixodida</taxon>
        <taxon>Ixodoidea</taxon>
        <taxon>Ixodidae</taxon>
        <taxon>Ixodinae</taxon>
        <taxon>Ixodes</taxon>
    </lineage>
</organism>
<feature type="transmembrane region" description="Helical" evidence="1">
    <location>
        <begin position="237"/>
        <end position="258"/>
    </location>
</feature>
<evidence type="ECO:0000256" key="1">
    <source>
        <dbReference type="SAM" id="Phobius"/>
    </source>
</evidence>
<evidence type="ECO:0000313" key="2">
    <source>
        <dbReference type="EMBL" id="JAP68945.1"/>
    </source>
</evidence>
<feature type="transmembrane region" description="Helical" evidence="1">
    <location>
        <begin position="208"/>
        <end position="231"/>
    </location>
</feature>
<dbReference type="PANTHER" id="PTHR16024">
    <property type="entry name" value="XK-RELATED PROTEIN"/>
    <property type="match status" value="1"/>
</dbReference>
<feature type="transmembrane region" description="Helical" evidence="1">
    <location>
        <begin position="362"/>
        <end position="385"/>
    </location>
</feature>
<reference evidence="2" key="1">
    <citation type="submission" date="2016-02" db="EMBL/GenBank/DDBJ databases">
        <title>RNAseq analyses of the midgut from blood- or serum-fed Ixodes ricinus ticks.</title>
        <authorList>
            <person name="Perner J."/>
            <person name="Provaznik J."/>
            <person name="Schrenkova J."/>
            <person name="Urbanova V."/>
            <person name="Ribeiro J.M."/>
            <person name="Kopacek P."/>
        </authorList>
    </citation>
    <scope>NUCLEOTIDE SEQUENCE</scope>
    <source>
        <tissue evidence="2">Gut</tissue>
    </source>
</reference>
<dbReference type="GO" id="GO:0070782">
    <property type="term" value="P:phosphatidylserine exposure on apoptotic cell surface"/>
    <property type="evidence" value="ECO:0007669"/>
    <property type="project" value="TreeGrafter"/>
</dbReference>
<name>A0A131XS10_IXORI</name>
<sequence length="567" mass="62751">MLGDSDRRSHPAACRPSRIESKVFLDPAGATVSSSLLQFRPPAAQQHRPYRRCSLQEPRHAVSFSSCSLRFGRPDLPALDTDGERIVLLDARRRRESVAMCDGLRSTEHTAGRYAGDDIAPLIGGASQVSVAVLRAPSNDLTSSEQLVIDYLMADVAAAAAERERLGNAPDGLSSVAEETRDSRQSVAVGADDKIEDVRVPKMGASALWTPSTFTFVLLLAVLTCDVLLAVQYYQERTLLCLTTLVIMHAPSVIFFVARVHFIVAHSTVSEKFMRGLVIVWYVVTFPLLHFLPLLTLSSSLFDKSLMILGDSSDMRPFIVRQEEVAFEDLVWVAVVHCFPQAVLQLYLLLFETSPQRVVHDYAAILQAVTSVCCILLIACVATFYTKYVRVRADEETDESTTYETVLGTYDDSGTAHFLKFTSWTFIVAARVSSMAALLSVYSSPALLSLAFLHIPVVLCWSSTCRTTYNLSKFLGDLALGLMTMLFLVEYRGLNREGLATAMSTVVFLCSTFLENSVFLALAYFLSRTLQTVLFVVIGAHYVAMTCGVFLLLCHFRLRSHKADYVF</sequence>
<dbReference type="GO" id="GO:1902742">
    <property type="term" value="P:apoptotic process involved in development"/>
    <property type="evidence" value="ECO:0007669"/>
    <property type="project" value="TreeGrafter"/>
</dbReference>
<proteinExistence type="evidence at transcript level"/>
<feature type="transmembrane region" description="Helical" evidence="1">
    <location>
        <begin position="279"/>
        <end position="302"/>
    </location>
</feature>
<feature type="transmembrane region" description="Helical" evidence="1">
    <location>
        <begin position="330"/>
        <end position="350"/>
    </location>
</feature>
<dbReference type="AlphaFoldDB" id="A0A131XS10"/>
<protein>
    <submittedName>
        <fullName evidence="2">Putative conserved plasma membrane protein</fullName>
    </submittedName>
</protein>
<feature type="transmembrane region" description="Helical" evidence="1">
    <location>
        <begin position="501"/>
        <end position="526"/>
    </location>
</feature>
<dbReference type="GO" id="GO:0005886">
    <property type="term" value="C:plasma membrane"/>
    <property type="evidence" value="ECO:0007669"/>
    <property type="project" value="TreeGrafter"/>
</dbReference>
<dbReference type="PANTHER" id="PTHR16024:SF6">
    <property type="entry name" value="XK-RELATED PROTEIN"/>
    <property type="match status" value="1"/>
</dbReference>
<feature type="transmembrane region" description="Helical" evidence="1">
    <location>
        <begin position="470"/>
        <end position="489"/>
    </location>
</feature>
<feature type="transmembrane region" description="Helical" evidence="1">
    <location>
        <begin position="532"/>
        <end position="553"/>
    </location>
</feature>
<dbReference type="EMBL" id="GEFM01006851">
    <property type="protein sequence ID" value="JAP68945.1"/>
    <property type="molecule type" value="mRNA"/>
</dbReference>